<gene>
    <name evidence="13" type="ORF">PM10SUCC1_27880</name>
</gene>
<evidence type="ECO:0000256" key="1">
    <source>
        <dbReference type="ARBA" id="ARBA00004571"/>
    </source>
</evidence>
<keyword evidence="7 8" id="KW-0998">Cell outer membrane</keyword>
<evidence type="ECO:0000256" key="7">
    <source>
        <dbReference type="ARBA" id="ARBA00023237"/>
    </source>
</evidence>
<dbReference type="GO" id="GO:0009279">
    <property type="term" value="C:cell outer membrane"/>
    <property type="evidence" value="ECO:0007669"/>
    <property type="project" value="UniProtKB-SubCell"/>
</dbReference>
<evidence type="ECO:0000256" key="3">
    <source>
        <dbReference type="ARBA" id="ARBA00022452"/>
    </source>
</evidence>
<evidence type="ECO:0000256" key="4">
    <source>
        <dbReference type="ARBA" id="ARBA00022692"/>
    </source>
</evidence>
<feature type="chain" id="PRO_5040848241" evidence="10">
    <location>
        <begin position="19"/>
        <end position="725"/>
    </location>
</feature>
<evidence type="ECO:0000313" key="14">
    <source>
        <dbReference type="Proteomes" id="UP001144471"/>
    </source>
</evidence>
<evidence type="ECO:0000256" key="6">
    <source>
        <dbReference type="ARBA" id="ARBA00023136"/>
    </source>
</evidence>
<evidence type="ECO:0000259" key="11">
    <source>
        <dbReference type="Pfam" id="PF00593"/>
    </source>
</evidence>
<feature type="domain" description="TonB-dependent receptor plug" evidence="12">
    <location>
        <begin position="52"/>
        <end position="160"/>
    </location>
</feature>
<dbReference type="SUPFAM" id="SSF56935">
    <property type="entry name" value="Porins"/>
    <property type="match status" value="1"/>
</dbReference>
<dbReference type="GO" id="GO:0044718">
    <property type="term" value="P:siderophore transmembrane transport"/>
    <property type="evidence" value="ECO:0007669"/>
    <property type="project" value="TreeGrafter"/>
</dbReference>
<evidence type="ECO:0000259" key="12">
    <source>
        <dbReference type="Pfam" id="PF07715"/>
    </source>
</evidence>
<evidence type="ECO:0000256" key="8">
    <source>
        <dbReference type="PROSITE-ProRule" id="PRU01360"/>
    </source>
</evidence>
<feature type="signal peptide" evidence="10">
    <location>
        <begin position="1"/>
        <end position="18"/>
    </location>
</feature>
<keyword evidence="3 8" id="KW-1134">Transmembrane beta strand</keyword>
<comment type="subcellular location">
    <subcellularLocation>
        <location evidence="1 8">Cell outer membrane</location>
        <topology evidence="1 8">Multi-pass membrane protein</topology>
    </subcellularLocation>
</comment>
<feature type="domain" description="TonB-dependent receptor-like beta-barrel" evidence="11">
    <location>
        <begin position="256"/>
        <end position="691"/>
    </location>
</feature>
<dbReference type="InterPro" id="IPR012910">
    <property type="entry name" value="Plug_dom"/>
</dbReference>
<dbReference type="PANTHER" id="PTHR30069">
    <property type="entry name" value="TONB-DEPENDENT OUTER MEMBRANE RECEPTOR"/>
    <property type="match status" value="1"/>
</dbReference>
<dbReference type="InterPro" id="IPR039426">
    <property type="entry name" value="TonB-dep_rcpt-like"/>
</dbReference>
<keyword evidence="14" id="KW-1185">Reference proteome</keyword>
<proteinExistence type="inferred from homology"/>
<reference evidence="13" key="1">
    <citation type="submission" date="2022-12" db="EMBL/GenBank/DDBJ databases">
        <title>Reference genome sequencing for broad-spectrum identification of bacterial and archaeal isolates by mass spectrometry.</title>
        <authorList>
            <person name="Sekiguchi Y."/>
            <person name="Tourlousse D.M."/>
        </authorList>
    </citation>
    <scope>NUCLEOTIDE SEQUENCE</scope>
    <source>
        <strain evidence="13">10succ1</strain>
    </source>
</reference>
<evidence type="ECO:0000256" key="2">
    <source>
        <dbReference type="ARBA" id="ARBA00022448"/>
    </source>
</evidence>
<dbReference type="CDD" id="cd01347">
    <property type="entry name" value="ligand_gated_channel"/>
    <property type="match status" value="1"/>
</dbReference>
<keyword evidence="5 9" id="KW-0798">TonB box</keyword>
<dbReference type="Gene3D" id="2.170.130.10">
    <property type="entry name" value="TonB-dependent receptor, plug domain"/>
    <property type="match status" value="1"/>
</dbReference>
<dbReference type="Pfam" id="PF07715">
    <property type="entry name" value="Plug"/>
    <property type="match status" value="1"/>
</dbReference>
<dbReference type="EMBL" id="BSDY01000015">
    <property type="protein sequence ID" value="GLI57274.1"/>
    <property type="molecule type" value="Genomic_DNA"/>
</dbReference>
<protein>
    <submittedName>
        <fullName evidence="13">Hemin receptor</fullName>
    </submittedName>
</protein>
<dbReference type="Proteomes" id="UP001144471">
    <property type="component" value="Unassembled WGS sequence"/>
</dbReference>
<comment type="caution">
    <text evidence="13">The sequence shown here is derived from an EMBL/GenBank/DDBJ whole genome shotgun (WGS) entry which is preliminary data.</text>
</comment>
<keyword evidence="4 8" id="KW-0812">Transmembrane</keyword>
<organism evidence="13 14">
    <name type="scientific">Propionigenium maris DSM 9537</name>
    <dbReference type="NCBI Taxonomy" id="1123000"/>
    <lineage>
        <taxon>Bacteria</taxon>
        <taxon>Fusobacteriati</taxon>
        <taxon>Fusobacteriota</taxon>
        <taxon>Fusobacteriia</taxon>
        <taxon>Fusobacteriales</taxon>
        <taxon>Fusobacteriaceae</taxon>
        <taxon>Propionigenium</taxon>
    </lineage>
</organism>
<dbReference type="AlphaFoldDB" id="A0A9W6LNU2"/>
<sequence>MKKRLALLSLMIAATSYASDDFFYEDRPSGEEASSVRLEESVISGVGYETTVRNTPKNVQVISSKEIEEKNYQDVTEILRDSPLVTIREDAFGPIVEMRGSGNNSKATVQVLVDGVNINPVDINHGTLPLNSIPASGIEKIEILPGGSGVLYGDGATGGVVNIITKAAASGEPSIYAGARYGSNANKQWEAGAGGRIGKDLLLQVNYSGTDRQGNRDEEEYERQYVDISAKYDITHRDRLTFKYAHTTEDRTSADLLTRAQLTEDRGQSGIDFDGVESDLAGNGDIADRSELTRDEFMGTYERDITDRLTFNLKASYQKTENDSHTRDLTTGWKEGMDDAWFNSGNYYADTIGTFTDEKYRVSPKIKYDYAEDSYLIVGYDYTMQKSMRDFDNFTDLYEVYELDTEKESHAGYVFNKTSIGSFEFMQGFRREWTYFDFEKSTHYHHQVMAPSTPGWITGLPGGVVDTGLQKETHSKSMRNDAFEFAVNYLYSDTGNVYARFEQSFRTPAPTEFQDKDGTNYIYNDLDAETSQTIELGVNDYVLGSFVSATVFGGRTKDEIFYEEVEHGKEWYYNNLGETQRYGIELSAEQYLGKFTFFENFSYVKTEITENESDTSIEGNEVPYASRMNFNIGTKYDFTSRLNTVVKVNYKDGYYLDRANEFEAGSTITTDMTINYTMENGLKLYTGINNLFNRNNYDRTGLSGGEMVYDPADERSYYAGFKYEF</sequence>
<dbReference type="InterPro" id="IPR037066">
    <property type="entry name" value="Plug_dom_sf"/>
</dbReference>
<comment type="similarity">
    <text evidence="8 9">Belongs to the TonB-dependent receptor family.</text>
</comment>
<evidence type="ECO:0000256" key="9">
    <source>
        <dbReference type="RuleBase" id="RU003357"/>
    </source>
</evidence>
<dbReference type="PANTHER" id="PTHR30069:SF27">
    <property type="entry name" value="BLL4766 PROTEIN"/>
    <property type="match status" value="1"/>
</dbReference>
<keyword evidence="13" id="KW-0675">Receptor</keyword>
<dbReference type="InterPro" id="IPR000531">
    <property type="entry name" value="Beta-barrel_TonB"/>
</dbReference>
<evidence type="ECO:0000256" key="5">
    <source>
        <dbReference type="ARBA" id="ARBA00023077"/>
    </source>
</evidence>
<dbReference type="Pfam" id="PF00593">
    <property type="entry name" value="TonB_dep_Rec_b-barrel"/>
    <property type="match status" value="1"/>
</dbReference>
<dbReference type="GO" id="GO:0015344">
    <property type="term" value="F:siderophore uptake transmembrane transporter activity"/>
    <property type="evidence" value="ECO:0007669"/>
    <property type="project" value="TreeGrafter"/>
</dbReference>
<evidence type="ECO:0000313" key="13">
    <source>
        <dbReference type="EMBL" id="GLI57274.1"/>
    </source>
</evidence>
<keyword evidence="10" id="KW-0732">Signal</keyword>
<keyword evidence="2 8" id="KW-0813">Transport</keyword>
<dbReference type="PROSITE" id="PS52016">
    <property type="entry name" value="TONB_DEPENDENT_REC_3"/>
    <property type="match status" value="1"/>
</dbReference>
<dbReference type="InterPro" id="IPR036942">
    <property type="entry name" value="Beta-barrel_TonB_sf"/>
</dbReference>
<dbReference type="RefSeq" id="WP_281836814.1">
    <property type="nucleotide sequence ID" value="NZ_BSDY01000015.1"/>
</dbReference>
<evidence type="ECO:0000256" key="10">
    <source>
        <dbReference type="SAM" id="SignalP"/>
    </source>
</evidence>
<accession>A0A9W6LNU2</accession>
<keyword evidence="6 8" id="KW-0472">Membrane</keyword>
<dbReference type="Gene3D" id="2.40.170.20">
    <property type="entry name" value="TonB-dependent receptor, beta-barrel domain"/>
    <property type="match status" value="1"/>
</dbReference>
<name>A0A9W6LNU2_9FUSO</name>